<dbReference type="Proteomes" id="UP000186309">
    <property type="component" value="Chromosome"/>
</dbReference>
<dbReference type="Pfam" id="PF13229">
    <property type="entry name" value="Beta_helix"/>
    <property type="match status" value="1"/>
</dbReference>
<evidence type="ECO:0000256" key="1">
    <source>
        <dbReference type="ARBA" id="ARBA00004613"/>
    </source>
</evidence>
<name>A0A1U7CLV6_9BACT</name>
<gene>
    <name evidence="8" type="ORF">BSF38_01349</name>
</gene>
<evidence type="ECO:0000259" key="7">
    <source>
        <dbReference type="Pfam" id="PF13313"/>
    </source>
</evidence>
<dbReference type="STRING" id="1387353.BSF38_01349"/>
<dbReference type="PANTHER" id="PTHR40088">
    <property type="entry name" value="PECTATE LYASE (EUROFUNG)"/>
    <property type="match status" value="1"/>
</dbReference>
<dbReference type="InterPro" id="IPR011050">
    <property type="entry name" value="Pectin_lyase_fold/virulence"/>
</dbReference>
<dbReference type="PANTHER" id="PTHR40088:SF2">
    <property type="entry name" value="SECRETED SUGAR HYDROLASE"/>
    <property type="match status" value="1"/>
</dbReference>
<dbReference type="GO" id="GO:0005576">
    <property type="term" value="C:extracellular region"/>
    <property type="evidence" value="ECO:0007669"/>
    <property type="project" value="UniProtKB-SubCell"/>
</dbReference>
<feature type="domain" description="DUF4082" evidence="7">
    <location>
        <begin position="804"/>
        <end position="944"/>
    </location>
</feature>
<dbReference type="InterPro" id="IPR014755">
    <property type="entry name" value="Cu-Rt/internalin_Ig-like"/>
</dbReference>
<keyword evidence="3" id="KW-0732">Signal</keyword>
<dbReference type="InterPro" id="IPR052052">
    <property type="entry name" value="Polysaccharide_Lyase_9"/>
</dbReference>
<dbReference type="KEGG" id="pbor:BSF38_01349"/>
<keyword evidence="8" id="KW-0456">Lyase</keyword>
<keyword evidence="9" id="KW-1185">Reference proteome</keyword>
<feature type="domain" description="SbsA Ig-like" evidence="5">
    <location>
        <begin position="688"/>
        <end position="789"/>
    </location>
</feature>
<dbReference type="InterPro" id="IPR032812">
    <property type="entry name" value="SbsA_Ig"/>
</dbReference>
<comment type="subcellular location">
    <subcellularLocation>
        <location evidence="1">Secreted</location>
    </subcellularLocation>
</comment>
<proteinExistence type="predicted"/>
<dbReference type="InterPro" id="IPR025141">
    <property type="entry name" value="DUF4082"/>
</dbReference>
<dbReference type="GO" id="GO:0016837">
    <property type="term" value="F:carbon-oxygen lyase activity, acting on polysaccharides"/>
    <property type="evidence" value="ECO:0007669"/>
    <property type="project" value="TreeGrafter"/>
</dbReference>
<dbReference type="InterPro" id="IPR039448">
    <property type="entry name" value="Beta_helix"/>
</dbReference>
<dbReference type="InterPro" id="IPR059226">
    <property type="entry name" value="Choice_anch_Q_dom"/>
</dbReference>
<organism evidence="8 9">
    <name type="scientific">Paludisphaera borealis</name>
    <dbReference type="NCBI Taxonomy" id="1387353"/>
    <lineage>
        <taxon>Bacteria</taxon>
        <taxon>Pseudomonadati</taxon>
        <taxon>Planctomycetota</taxon>
        <taxon>Planctomycetia</taxon>
        <taxon>Isosphaerales</taxon>
        <taxon>Isosphaeraceae</taxon>
        <taxon>Paludisphaera</taxon>
    </lineage>
</organism>
<dbReference type="InterPro" id="IPR012334">
    <property type="entry name" value="Pectin_lyas_fold"/>
</dbReference>
<keyword evidence="2" id="KW-0964">Secreted</keyword>
<dbReference type="InterPro" id="IPR006626">
    <property type="entry name" value="PbH1"/>
</dbReference>
<dbReference type="AlphaFoldDB" id="A0A1U7CLV6"/>
<evidence type="ECO:0000256" key="2">
    <source>
        <dbReference type="ARBA" id="ARBA00022525"/>
    </source>
</evidence>
<dbReference type="Pfam" id="PF13205">
    <property type="entry name" value="Big_5"/>
    <property type="match status" value="2"/>
</dbReference>
<accession>A0A1U7CLV6</accession>
<evidence type="ECO:0000313" key="9">
    <source>
        <dbReference type="Proteomes" id="UP000186309"/>
    </source>
</evidence>
<feature type="domain" description="SbsA Ig-like" evidence="5">
    <location>
        <begin position="415"/>
        <end position="516"/>
    </location>
</feature>
<dbReference type="EMBL" id="CP019082">
    <property type="protein sequence ID" value="APW59888.1"/>
    <property type="molecule type" value="Genomic_DNA"/>
</dbReference>
<dbReference type="SMART" id="SM00710">
    <property type="entry name" value="PbH1"/>
    <property type="match status" value="7"/>
</dbReference>
<evidence type="ECO:0000259" key="6">
    <source>
        <dbReference type="Pfam" id="PF13229"/>
    </source>
</evidence>
<feature type="domain" description="DUF4082" evidence="7">
    <location>
        <begin position="532"/>
        <end position="672"/>
    </location>
</feature>
<dbReference type="Pfam" id="PF13313">
    <property type="entry name" value="DUF4082"/>
    <property type="match status" value="2"/>
</dbReference>
<feature type="domain" description="Right handed beta helix" evidence="6">
    <location>
        <begin position="85"/>
        <end position="273"/>
    </location>
</feature>
<evidence type="ECO:0000256" key="4">
    <source>
        <dbReference type="SAM" id="MobiDB-lite"/>
    </source>
</evidence>
<dbReference type="Gene3D" id="2.160.20.10">
    <property type="entry name" value="Single-stranded right-handed beta-helix, Pectin lyase-like"/>
    <property type="match status" value="1"/>
</dbReference>
<evidence type="ECO:0000313" key="8">
    <source>
        <dbReference type="EMBL" id="APW59888.1"/>
    </source>
</evidence>
<protein>
    <submittedName>
        <fullName evidence="8">PL9 family polysaccharide lyase</fullName>
    </submittedName>
</protein>
<feature type="compositionally biased region" description="Polar residues" evidence="4">
    <location>
        <begin position="374"/>
        <end position="388"/>
    </location>
</feature>
<sequence>MLSNFFVSPTGSDTGAGTAAAPWKTLQHAADTVQAGDVVDVKAGSYAGFIMGWNGPQSGTAAAPITFKAEPGATINARNSKTPDAIDLENVSYITITGFTIAPAPSEGNWRTGVRAAGGGTGVVISNNTIQLRSIDQCGVMTSFTTDLLVQGNTTSGGWDTGIYVANSAVRPVVVGNTISNVLGNGILLNGDVSNGGVGVIPNAVVQNNVIHDVGMGGSLAKYGAGSAIDLGGVQNSVISNNLIYNAHAKGITLAQLQASQSSTNNLVINNTVMVAADGQGALRLADASTGNTILNNVLYSANVNGTLTGSAASLTGLTMDYNAVSSNFSVNDGDSFLSLAAWQSQYKQDVHSFLLDPAKAFVNTTLNDYHPSATSPLIDVGTSQKAPTTDLDGKPRPSGKGVDIGAYELQSGPDTTPPTVSSTTPAANAINVGLSTSVTATFSEAVQSGTISFVLRDAANNIVPTTLTYDAGSKTATLKPTSPLAQTTTYTVTISGVKDTAGNTMVGTSTWSFTTDVPSSTTSSALWDTSVQPTVASDPDTSAVELGVKFSSNAAGSITGIRFYKGSGNTGTHVGHLWSSTGQLLATATFTGETASGWQQVNFSTPVAIAANTVYVVSYLAPGGRYAADGGYFASAYTSGPLSVPANGGVYKYGSAGGFPSQSWNATNYWVTPVFSTGTTTAPPVVDTTPPTVSSTTPAANATGVATSTSVTATFSEAVQSGTISFVLRDAAKNIVPTTLTYDAGSKTATLKPTSLLASSAVYTVTVSGVKDTAGNTMVGSSTWSFTTVAAPATSSALWSTSTQPTVASDPDTSAVELGVKFSSNAAGSITGIRFYKGSGNTGTHVGHLWSSTGQLLATATFTGETASGWQQVNFSTPVAIAANTVYVVSYLAPGGRYAADGGYFASAYTSGPLSVPANGGVYKYGSAGGFPTQTWNASNYWVTPVFAAKTSSNATASTTPAVATSAIAPLNVIATSATVLSSSTTPTSVTTPSPAGVDQVFADDGGLDFSRIGGIRRKNKWA</sequence>
<reference evidence="9" key="1">
    <citation type="submission" date="2016-12" db="EMBL/GenBank/DDBJ databases">
        <title>Comparative genomics of four Isosphaeraceae planctomycetes: a common pool of plasmids and glycoside hydrolase genes.</title>
        <authorList>
            <person name="Ivanova A."/>
        </authorList>
    </citation>
    <scope>NUCLEOTIDE SEQUENCE [LARGE SCALE GENOMIC DNA]</scope>
    <source>
        <strain evidence="9">PX4</strain>
    </source>
</reference>
<evidence type="ECO:0000259" key="5">
    <source>
        <dbReference type="Pfam" id="PF13205"/>
    </source>
</evidence>
<dbReference type="NCBIfam" id="NF041518">
    <property type="entry name" value="choice_anch_Q"/>
    <property type="match status" value="1"/>
</dbReference>
<dbReference type="Gene3D" id="2.60.40.1220">
    <property type="match status" value="2"/>
</dbReference>
<evidence type="ECO:0000256" key="3">
    <source>
        <dbReference type="ARBA" id="ARBA00022729"/>
    </source>
</evidence>
<dbReference type="RefSeq" id="WP_076344146.1">
    <property type="nucleotide sequence ID" value="NZ_CP019082.1"/>
</dbReference>
<feature type="region of interest" description="Disordered" evidence="4">
    <location>
        <begin position="374"/>
        <end position="404"/>
    </location>
</feature>
<dbReference type="SUPFAM" id="SSF51126">
    <property type="entry name" value="Pectin lyase-like"/>
    <property type="match status" value="1"/>
</dbReference>